<name>A0AAD7AGF3_9AGAR</name>
<evidence type="ECO:0000313" key="2">
    <source>
        <dbReference type="EMBL" id="KAJ7358131.1"/>
    </source>
</evidence>
<dbReference type="AlphaFoldDB" id="A0AAD7AGF3"/>
<feature type="transmembrane region" description="Helical" evidence="1">
    <location>
        <begin position="71"/>
        <end position="94"/>
    </location>
</feature>
<accession>A0AAD7AGF3</accession>
<sequence>MILCSTQLDFYLIPRFITVCLLATFVAPGRQAASLLGIVTYLVTWFVLLSTTSFPLTLFPFTFTCRLQFLQFGYVTSLTEAGFTQYFCIISFFLHWPTRSILARPFNTSSHLRYFAVFS</sequence>
<proteinExistence type="predicted"/>
<feature type="transmembrane region" description="Helical" evidence="1">
    <location>
        <begin position="35"/>
        <end position="59"/>
    </location>
</feature>
<dbReference type="EMBL" id="JARIHO010000007">
    <property type="protein sequence ID" value="KAJ7358131.1"/>
    <property type="molecule type" value="Genomic_DNA"/>
</dbReference>
<keyword evidence="1" id="KW-0812">Transmembrane</keyword>
<protein>
    <submittedName>
        <fullName evidence="2">Uncharacterized protein</fullName>
    </submittedName>
</protein>
<comment type="caution">
    <text evidence="2">The sequence shown here is derived from an EMBL/GenBank/DDBJ whole genome shotgun (WGS) entry which is preliminary data.</text>
</comment>
<organism evidence="2 3">
    <name type="scientific">Mycena albidolilacea</name>
    <dbReference type="NCBI Taxonomy" id="1033008"/>
    <lineage>
        <taxon>Eukaryota</taxon>
        <taxon>Fungi</taxon>
        <taxon>Dikarya</taxon>
        <taxon>Basidiomycota</taxon>
        <taxon>Agaricomycotina</taxon>
        <taxon>Agaricomycetes</taxon>
        <taxon>Agaricomycetidae</taxon>
        <taxon>Agaricales</taxon>
        <taxon>Marasmiineae</taxon>
        <taxon>Mycenaceae</taxon>
        <taxon>Mycena</taxon>
    </lineage>
</organism>
<keyword evidence="1" id="KW-0472">Membrane</keyword>
<evidence type="ECO:0000313" key="3">
    <source>
        <dbReference type="Proteomes" id="UP001218218"/>
    </source>
</evidence>
<evidence type="ECO:0000256" key="1">
    <source>
        <dbReference type="SAM" id="Phobius"/>
    </source>
</evidence>
<keyword evidence="1" id="KW-1133">Transmembrane helix</keyword>
<gene>
    <name evidence="2" type="ORF">DFH08DRAFT_439453</name>
</gene>
<keyword evidence="3" id="KW-1185">Reference proteome</keyword>
<feature type="transmembrane region" description="Helical" evidence="1">
    <location>
        <begin position="12"/>
        <end position="28"/>
    </location>
</feature>
<reference evidence="2" key="1">
    <citation type="submission" date="2023-03" db="EMBL/GenBank/DDBJ databases">
        <title>Massive genome expansion in bonnet fungi (Mycena s.s.) driven by repeated elements and novel gene families across ecological guilds.</title>
        <authorList>
            <consortium name="Lawrence Berkeley National Laboratory"/>
            <person name="Harder C.B."/>
            <person name="Miyauchi S."/>
            <person name="Viragh M."/>
            <person name="Kuo A."/>
            <person name="Thoen E."/>
            <person name="Andreopoulos B."/>
            <person name="Lu D."/>
            <person name="Skrede I."/>
            <person name="Drula E."/>
            <person name="Henrissat B."/>
            <person name="Morin E."/>
            <person name="Kohler A."/>
            <person name="Barry K."/>
            <person name="LaButti K."/>
            <person name="Morin E."/>
            <person name="Salamov A."/>
            <person name="Lipzen A."/>
            <person name="Mereny Z."/>
            <person name="Hegedus B."/>
            <person name="Baldrian P."/>
            <person name="Stursova M."/>
            <person name="Weitz H."/>
            <person name="Taylor A."/>
            <person name="Grigoriev I.V."/>
            <person name="Nagy L.G."/>
            <person name="Martin F."/>
            <person name="Kauserud H."/>
        </authorList>
    </citation>
    <scope>NUCLEOTIDE SEQUENCE</scope>
    <source>
        <strain evidence="2">CBHHK002</strain>
    </source>
</reference>
<dbReference type="Proteomes" id="UP001218218">
    <property type="component" value="Unassembled WGS sequence"/>
</dbReference>